<dbReference type="SUPFAM" id="SSF53681">
    <property type="entry name" value="Aspartate/glutamate racemase"/>
    <property type="match status" value="2"/>
</dbReference>
<dbReference type="Pfam" id="PF01177">
    <property type="entry name" value="Asp_Glu_race"/>
    <property type="match status" value="1"/>
</dbReference>
<gene>
    <name evidence="3" type="ORF">EH55_10055</name>
</gene>
<dbReference type="InterPro" id="IPR001920">
    <property type="entry name" value="Asp/Glu_race"/>
</dbReference>
<reference evidence="3 4" key="1">
    <citation type="submission" date="2014-04" db="EMBL/GenBank/DDBJ databases">
        <title>Draft Genome Sequence of Synergistes jonesii.</title>
        <authorList>
            <person name="Coil D.A."/>
            <person name="Eisen J.A."/>
            <person name="Holland-Moritz H.E."/>
        </authorList>
    </citation>
    <scope>NUCLEOTIDE SEQUENCE [LARGE SCALE GENOMIC DNA]</scope>
    <source>
        <strain evidence="3 4">78-1</strain>
    </source>
</reference>
<protein>
    <submittedName>
        <fullName evidence="3">Racemase</fullName>
    </submittedName>
</protein>
<sequence>MKNIGIIGGVAWPSTIVYYRTINEEVARRLGGNGLHCAKLVLAQTDFEEVERNQVLGNWERVGELLSVEANKLKAAGADFFIIACNTVHTAMPYIDAKTDLPYIHIVDPAAQTALSKGYKTVGLLGSGYTIKGTYFTGRLRERYGLNVLLPEGEHRDNVHNALYKELAKGIFLPKTRAKFKAAIEDLVKRGAETIILGCTEFGMLVNEEDCPVPLIDTTIAHARAAVDRALQEN</sequence>
<dbReference type="STRING" id="2754.EH55_10055"/>
<keyword evidence="2" id="KW-0413">Isomerase</keyword>
<dbReference type="AlphaFoldDB" id="A0A073IPA9"/>
<dbReference type="Proteomes" id="UP000027665">
    <property type="component" value="Unassembled WGS sequence"/>
</dbReference>
<dbReference type="GO" id="GO:0047661">
    <property type="term" value="F:amino-acid racemase activity"/>
    <property type="evidence" value="ECO:0007669"/>
    <property type="project" value="InterPro"/>
</dbReference>
<dbReference type="eggNOG" id="COG1794">
    <property type="taxonomic scope" value="Bacteria"/>
</dbReference>
<evidence type="ECO:0000256" key="1">
    <source>
        <dbReference type="ARBA" id="ARBA00007847"/>
    </source>
</evidence>
<evidence type="ECO:0000313" key="3">
    <source>
        <dbReference type="EMBL" id="KEJ91539.1"/>
    </source>
</evidence>
<dbReference type="InterPro" id="IPR015942">
    <property type="entry name" value="Asp/Glu/hydantoin_racemase"/>
</dbReference>
<comment type="caution">
    <text evidence="3">The sequence shown here is derived from an EMBL/GenBank/DDBJ whole genome shotgun (WGS) entry which is preliminary data.</text>
</comment>
<evidence type="ECO:0000256" key="2">
    <source>
        <dbReference type="ARBA" id="ARBA00023235"/>
    </source>
</evidence>
<organism evidence="3 4">
    <name type="scientific">Synergistes jonesii</name>
    <dbReference type="NCBI Taxonomy" id="2754"/>
    <lineage>
        <taxon>Bacteria</taxon>
        <taxon>Thermotogati</taxon>
        <taxon>Synergistota</taxon>
        <taxon>Synergistia</taxon>
        <taxon>Synergistales</taxon>
        <taxon>Synergistaceae</taxon>
        <taxon>Synergistes</taxon>
    </lineage>
</organism>
<proteinExistence type="inferred from homology"/>
<dbReference type="InterPro" id="IPR004380">
    <property type="entry name" value="Asp_race"/>
</dbReference>
<accession>A0A073IPA9</accession>
<dbReference type="PROSITE" id="PS00924">
    <property type="entry name" value="ASP_GLU_RACEMASE_2"/>
    <property type="match status" value="1"/>
</dbReference>
<dbReference type="OrthoDB" id="9803739at2"/>
<dbReference type="RefSeq" id="WP_037977979.1">
    <property type="nucleotide sequence ID" value="NZ_JMKI01000047.1"/>
</dbReference>
<dbReference type="PATRIC" id="fig|2754.20.peg.987"/>
<comment type="similarity">
    <text evidence="1">Belongs to the aspartate/glutamate racemases family.</text>
</comment>
<dbReference type="PANTHER" id="PTHR21198">
    <property type="entry name" value="GLUTAMATE RACEMASE"/>
    <property type="match status" value="1"/>
</dbReference>
<dbReference type="EMBL" id="JMKI01000047">
    <property type="protein sequence ID" value="KEJ91539.1"/>
    <property type="molecule type" value="Genomic_DNA"/>
</dbReference>
<dbReference type="Gene3D" id="3.40.50.1860">
    <property type="match status" value="2"/>
</dbReference>
<name>A0A073IPA9_9BACT</name>
<dbReference type="GeneID" id="90984446"/>
<dbReference type="InterPro" id="IPR033134">
    <property type="entry name" value="Asp/Glu_racemase_AS_2"/>
</dbReference>
<keyword evidence="4" id="KW-1185">Reference proteome</keyword>
<dbReference type="NCBIfam" id="TIGR00035">
    <property type="entry name" value="asp_race"/>
    <property type="match status" value="1"/>
</dbReference>
<dbReference type="PANTHER" id="PTHR21198:SF7">
    <property type="entry name" value="ASPARTATE-GLUTAMATE RACEMASE FAMILY"/>
    <property type="match status" value="1"/>
</dbReference>
<evidence type="ECO:0000313" key="4">
    <source>
        <dbReference type="Proteomes" id="UP000027665"/>
    </source>
</evidence>